<proteinExistence type="predicted"/>
<protein>
    <recommendedName>
        <fullName evidence="3">Protein kinase domain-containing protein</fullName>
    </recommendedName>
</protein>
<evidence type="ECO:0000313" key="2">
    <source>
        <dbReference type="Proteomes" id="UP000030745"/>
    </source>
</evidence>
<evidence type="ECO:0008006" key="3">
    <source>
        <dbReference type="Google" id="ProtNLM"/>
    </source>
</evidence>
<dbReference type="GO" id="GO:0004674">
    <property type="term" value="F:protein serine/threonine kinase activity"/>
    <property type="evidence" value="ECO:0007669"/>
    <property type="project" value="TreeGrafter"/>
</dbReference>
<dbReference type="OrthoDB" id="512375at2759"/>
<dbReference type="STRING" id="695850.A0A067C5U2"/>
<sequence length="207" mass="22198">MSFVFCTRDFNCAVMSPYVLMEHPVSMSQDDILRYKLNGLAPGSRLEAWPSKLQLAFVAANALADLHERGLDHGCFSTYSLYVKANSNADVLGAPCSGSIQVLWPGFVPAHESLTPWAAPEVRNGHVSASQESDVYALGVLLAELDTLAMPSTGLGQLRDDCEHWYASIVAGCMAEDPTARMSAAAVVAALQPHMDAATRQNQVADG</sequence>
<dbReference type="Proteomes" id="UP000030745">
    <property type="component" value="Unassembled WGS sequence"/>
</dbReference>
<name>A0A067C5U2_SAPPC</name>
<dbReference type="KEGG" id="spar:SPRG_13103"/>
<accession>A0A067C5U2</accession>
<gene>
    <name evidence="1" type="ORF">SPRG_13103</name>
</gene>
<dbReference type="RefSeq" id="XP_012207363.1">
    <property type="nucleotide sequence ID" value="XM_012351973.1"/>
</dbReference>
<evidence type="ECO:0000313" key="1">
    <source>
        <dbReference type="EMBL" id="KDO21921.1"/>
    </source>
</evidence>
<dbReference type="VEuPathDB" id="FungiDB:SPRG_13103"/>
<dbReference type="PANTHER" id="PTHR44329">
    <property type="entry name" value="SERINE/THREONINE-PROTEIN KINASE TNNI3K-RELATED"/>
    <property type="match status" value="1"/>
</dbReference>
<dbReference type="Gene3D" id="1.10.510.10">
    <property type="entry name" value="Transferase(Phosphotransferase) domain 1"/>
    <property type="match status" value="1"/>
</dbReference>
<keyword evidence="2" id="KW-1185">Reference proteome</keyword>
<dbReference type="AlphaFoldDB" id="A0A067C5U2"/>
<dbReference type="GeneID" id="24135005"/>
<dbReference type="SUPFAM" id="SSF56112">
    <property type="entry name" value="Protein kinase-like (PK-like)"/>
    <property type="match status" value="1"/>
</dbReference>
<dbReference type="InterPro" id="IPR051681">
    <property type="entry name" value="Ser/Thr_Kinases-Pseudokinases"/>
</dbReference>
<dbReference type="PANTHER" id="PTHR44329:SF214">
    <property type="entry name" value="PROTEIN KINASE DOMAIN-CONTAINING PROTEIN"/>
    <property type="match status" value="1"/>
</dbReference>
<dbReference type="InterPro" id="IPR011009">
    <property type="entry name" value="Kinase-like_dom_sf"/>
</dbReference>
<organism evidence="1 2">
    <name type="scientific">Saprolegnia parasitica (strain CBS 223.65)</name>
    <dbReference type="NCBI Taxonomy" id="695850"/>
    <lineage>
        <taxon>Eukaryota</taxon>
        <taxon>Sar</taxon>
        <taxon>Stramenopiles</taxon>
        <taxon>Oomycota</taxon>
        <taxon>Saprolegniomycetes</taxon>
        <taxon>Saprolegniales</taxon>
        <taxon>Saprolegniaceae</taxon>
        <taxon>Saprolegnia</taxon>
    </lineage>
</organism>
<dbReference type="EMBL" id="KK583278">
    <property type="protein sequence ID" value="KDO21921.1"/>
    <property type="molecule type" value="Genomic_DNA"/>
</dbReference>
<reference evidence="1 2" key="1">
    <citation type="journal article" date="2013" name="PLoS Genet.">
        <title>Distinctive expansion of potential virulence genes in the genome of the oomycete fish pathogen Saprolegnia parasitica.</title>
        <authorList>
            <person name="Jiang R.H."/>
            <person name="de Bruijn I."/>
            <person name="Haas B.J."/>
            <person name="Belmonte R."/>
            <person name="Lobach L."/>
            <person name="Christie J."/>
            <person name="van den Ackerveken G."/>
            <person name="Bottin A."/>
            <person name="Bulone V."/>
            <person name="Diaz-Moreno S.M."/>
            <person name="Dumas B."/>
            <person name="Fan L."/>
            <person name="Gaulin E."/>
            <person name="Govers F."/>
            <person name="Grenville-Briggs L.J."/>
            <person name="Horner N.R."/>
            <person name="Levin J.Z."/>
            <person name="Mammella M."/>
            <person name="Meijer H.J."/>
            <person name="Morris P."/>
            <person name="Nusbaum C."/>
            <person name="Oome S."/>
            <person name="Phillips A.J."/>
            <person name="van Rooyen D."/>
            <person name="Rzeszutek E."/>
            <person name="Saraiva M."/>
            <person name="Secombes C.J."/>
            <person name="Seidl M.F."/>
            <person name="Snel B."/>
            <person name="Stassen J.H."/>
            <person name="Sykes S."/>
            <person name="Tripathy S."/>
            <person name="van den Berg H."/>
            <person name="Vega-Arreguin J.C."/>
            <person name="Wawra S."/>
            <person name="Young S.K."/>
            <person name="Zeng Q."/>
            <person name="Dieguez-Uribeondo J."/>
            <person name="Russ C."/>
            <person name="Tyler B.M."/>
            <person name="van West P."/>
        </authorList>
    </citation>
    <scope>NUCLEOTIDE SEQUENCE [LARGE SCALE GENOMIC DNA]</scope>
    <source>
        <strain evidence="1 2">CBS 223.65</strain>
    </source>
</reference>